<name>A0A2V1D043_9PLEO</name>
<dbReference type="AlphaFoldDB" id="A0A2V1D043"/>
<keyword evidence="1" id="KW-1133">Transmembrane helix</keyword>
<proteinExistence type="predicted"/>
<reference evidence="2 3" key="1">
    <citation type="journal article" date="2018" name="Sci. Rep.">
        <title>Comparative genomics provides insights into the lifestyle and reveals functional heterogeneity of dark septate endophytic fungi.</title>
        <authorList>
            <person name="Knapp D.G."/>
            <person name="Nemeth J.B."/>
            <person name="Barry K."/>
            <person name="Hainaut M."/>
            <person name="Henrissat B."/>
            <person name="Johnson J."/>
            <person name="Kuo A."/>
            <person name="Lim J.H.P."/>
            <person name="Lipzen A."/>
            <person name="Nolan M."/>
            <person name="Ohm R.A."/>
            <person name="Tamas L."/>
            <person name="Grigoriev I.V."/>
            <person name="Spatafora J.W."/>
            <person name="Nagy L.G."/>
            <person name="Kovacs G.M."/>
        </authorList>
    </citation>
    <scope>NUCLEOTIDE SEQUENCE [LARGE SCALE GENOMIC DNA]</scope>
    <source>
        <strain evidence="2 3">DSE2036</strain>
    </source>
</reference>
<evidence type="ECO:0000256" key="1">
    <source>
        <dbReference type="SAM" id="Phobius"/>
    </source>
</evidence>
<protein>
    <submittedName>
        <fullName evidence="2">Uncharacterized protein</fullName>
    </submittedName>
</protein>
<evidence type="ECO:0000313" key="2">
    <source>
        <dbReference type="EMBL" id="PVH91408.1"/>
    </source>
</evidence>
<sequence length="90" mass="10242">MTLLVKPQPLSVNARLFMFTSVWGWSALSFVLQVFITCTNSASASGHRPWLPYADRSGMEETSDYFGECIVDRVLCERVFVQKDSRSIFI</sequence>
<keyword evidence="1" id="KW-0472">Membrane</keyword>
<organism evidence="2 3">
    <name type="scientific">Periconia macrospinosa</name>
    <dbReference type="NCBI Taxonomy" id="97972"/>
    <lineage>
        <taxon>Eukaryota</taxon>
        <taxon>Fungi</taxon>
        <taxon>Dikarya</taxon>
        <taxon>Ascomycota</taxon>
        <taxon>Pezizomycotina</taxon>
        <taxon>Dothideomycetes</taxon>
        <taxon>Pleosporomycetidae</taxon>
        <taxon>Pleosporales</taxon>
        <taxon>Massarineae</taxon>
        <taxon>Periconiaceae</taxon>
        <taxon>Periconia</taxon>
    </lineage>
</organism>
<keyword evidence="1" id="KW-0812">Transmembrane</keyword>
<dbReference type="Proteomes" id="UP000244855">
    <property type="component" value="Unassembled WGS sequence"/>
</dbReference>
<accession>A0A2V1D043</accession>
<keyword evidence="3" id="KW-1185">Reference proteome</keyword>
<gene>
    <name evidence="2" type="ORF">DM02DRAFT_343867</name>
</gene>
<evidence type="ECO:0000313" key="3">
    <source>
        <dbReference type="Proteomes" id="UP000244855"/>
    </source>
</evidence>
<dbReference type="EMBL" id="KZ805871">
    <property type="protein sequence ID" value="PVH91408.1"/>
    <property type="molecule type" value="Genomic_DNA"/>
</dbReference>
<feature type="transmembrane region" description="Helical" evidence="1">
    <location>
        <begin position="12"/>
        <end position="36"/>
    </location>
</feature>